<dbReference type="EMBL" id="CP036273">
    <property type="protein sequence ID" value="QDU20288.1"/>
    <property type="molecule type" value="Genomic_DNA"/>
</dbReference>
<proteinExistence type="predicted"/>
<dbReference type="Proteomes" id="UP000319576">
    <property type="component" value="Chromosome"/>
</dbReference>
<evidence type="ECO:0000313" key="2">
    <source>
        <dbReference type="EMBL" id="QDU20288.1"/>
    </source>
</evidence>
<protein>
    <submittedName>
        <fullName evidence="2">Uncharacterized protein</fullName>
    </submittedName>
</protein>
<dbReference type="OrthoDB" id="8910986at2"/>
<sequence>MPTDEPTEQPFIAYELHQPVDYPLEAAPINREWMDKAHLRFPYRCLPLTIANQAGWVIRSPIGFAVYWYGGPNKEDVEVRFDGPPDPRVCSHFGVGTFTFTIPFLFRTPPGINLWVKGPTNWIKDGAQPLEGVVETDWLASTFTMNWKLTRVCEWVRFERGDPFCMLVPVPRGLAESLVPRRERIESAPDLKAEYDAWQASRNTFLHGLHTRDPQAVKVGWQKDYFQGKRQGGEGFEEHQTKLAIREFAPAPPPAPVSLPPPTAEDEAGPY</sequence>
<keyword evidence="3" id="KW-1185">Reference proteome</keyword>
<name>A0A517XS06_9BACT</name>
<gene>
    <name evidence="2" type="ORF">ETAA1_22350</name>
</gene>
<evidence type="ECO:0000256" key="1">
    <source>
        <dbReference type="SAM" id="MobiDB-lite"/>
    </source>
</evidence>
<dbReference type="InterPro" id="IPR045709">
    <property type="entry name" value="DUF6065"/>
</dbReference>
<reference evidence="2 3" key="1">
    <citation type="submission" date="2019-02" db="EMBL/GenBank/DDBJ databases">
        <title>Deep-cultivation of Planctomycetes and their phenomic and genomic characterization uncovers novel biology.</title>
        <authorList>
            <person name="Wiegand S."/>
            <person name="Jogler M."/>
            <person name="Boedeker C."/>
            <person name="Pinto D."/>
            <person name="Vollmers J."/>
            <person name="Rivas-Marin E."/>
            <person name="Kohn T."/>
            <person name="Peeters S.H."/>
            <person name="Heuer A."/>
            <person name="Rast P."/>
            <person name="Oberbeckmann S."/>
            <person name="Bunk B."/>
            <person name="Jeske O."/>
            <person name="Meyerdierks A."/>
            <person name="Storesund J.E."/>
            <person name="Kallscheuer N."/>
            <person name="Luecker S."/>
            <person name="Lage O.M."/>
            <person name="Pohl T."/>
            <person name="Merkel B.J."/>
            <person name="Hornburger P."/>
            <person name="Mueller R.-W."/>
            <person name="Bruemmer F."/>
            <person name="Labrenz M."/>
            <person name="Spormann A.M."/>
            <person name="Op den Camp H."/>
            <person name="Overmann J."/>
            <person name="Amann R."/>
            <person name="Jetten M.S.M."/>
            <person name="Mascher T."/>
            <person name="Medema M.H."/>
            <person name="Devos D.P."/>
            <person name="Kaster A.-K."/>
            <person name="Ovreas L."/>
            <person name="Rohde M."/>
            <person name="Galperin M.Y."/>
            <person name="Jogler C."/>
        </authorList>
    </citation>
    <scope>NUCLEOTIDE SEQUENCE [LARGE SCALE GENOMIC DNA]</scope>
    <source>
        <strain evidence="2 3">ETA_A1</strain>
    </source>
</reference>
<dbReference type="Pfam" id="PF19541">
    <property type="entry name" value="DUF6065"/>
    <property type="match status" value="1"/>
</dbReference>
<dbReference type="RefSeq" id="WP_145237565.1">
    <property type="nucleotide sequence ID" value="NZ_CP036273.1"/>
</dbReference>
<feature type="compositionally biased region" description="Pro residues" evidence="1">
    <location>
        <begin position="250"/>
        <end position="263"/>
    </location>
</feature>
<organism evidence="2 3">
    <name type="scientific">Urbifossiella limnaea</name>
    <dbReference type="NCBI Taxonomy" id="2528023"/>
    <lineage>
        <taxon>Bacteria</taxon>
        <taxon>Pseudomonadati</taxon>
        <taxon>Planctomycetota</taxon>
        <taxon>Planctomycetia</taxon>
        <taxon>Gemmatales</taxon>
        <taxon>Gemmataceae</taxon>
        <taxon>Urbifossiella</taxon>
    </lineage>
</organism>
<dbReference type="KEGG" id="uli:ETAA1_22350"/>
<evidence type="ECO:0000313" key="3">
    <source>
        <dbReference type="Proteomes" id="UP000319576"/>
    </source>
</evidence>
<feature type="region of interest" description="Disordered" evidence="1">
    <location>
        <begin position="248"/>
        <end position="271"/>
    </location>
</feature>
<dbReference type="AlphaFoldDB" id="A0A517XS06"/>
<accession>A0A517XS06</accession>